<proteinExistence type="predicted"/>
<name>A0ACB7ENE3_NIBAL</name>
<organism evidence="1 2">
    <name type="scientific">Nibea albiflora</name>
    <name type="common">Yellow drum</name>
    <name type="synonym">Corvina albiflora</name>
    <dbReference type="NCBI Taxonomy" id="240163"/>
    <lineage>
        <taxon>Eukaryota</taxon>
        <taxon>Metazoa</taxon>
        <taxon>Chordata</taxon>
        <taxon>Craniata</taxon>
        <taxon>Vertebrata</taxon>
        <taxon>Euteleostomi</taxon>
        <taxon>Actinopterygii</taxon>
        <taxon>Neopterygii</taxon>
        <taxon>Teleostei</taxon>
        <taxon>Neoteleostei</taxon>
        <taxon>Acanthomorphata</taxon>
        <taxon>Eupercaria</taxon>
        <taxon>Sciaenidae</taxon>
        <taxon>Nibea</taxon>
    </lineage>
</organism>
<comment type="caution">
    <text evidence="1">The sequence shown here is derived from an EMBL/GenBank/DDBJ whole genome shotgun (WGS) entry which is preliminary data.</text>
</comment>
<accession>A0ACB7ENE3</accession>
<dbReference type="EMBL" id="CM024792">
    <property type="protein sequence ID" value="KAG8003348.1"/>
    <property type="molecule type" value="Genomic_DNA"/>
</dbReference>
<feature type="non-terminal residue" evidence="1">
    <location>
        <position position="1"/>
    </location>
</feature>
<evidence type="ECO:0000313" key="1">
    <source>
        <dbReference type="EMBL" id="KAG8003348.1"/>
    </source>
</evidence>
<sequence>QLRFRGFRGFQGCLRDLSTGPAFGPGAAVGEDVGREDWRAPDSSSVTSTDSAKLSRWKALKLPTRPPCRDPQHV</sequence>
<evidence type="ECO:0000313" key="2">
    <source>
        <dbReference type="Proteomes" id="UP000805704"/>
    </source>
</evidence>
<keyword evidence="2" id="KW-1185">Reference proteome</keyword>
<dbReference type="Proteomes" id="UP000805704">
    <property type="component" value="Chromosome 4"/>
</dbReference>
<reference evidence="1" key="1">
    <citation type="submission" date="2020-04" db="EMBL/GenBank/DDBJ databases">
        <title>A chromosome-scale assembly and high-density genetic map of the yellow drum (Nibea albiflora) genome.</title>
        <authorList>
            <person name="Xu D."/>
            <person name="Zhang W."/>
            <person name="Chen R."/>
            <person name="Tan P."/>
            <person name="Wang L."/>
            <person name="Song H."/>
            <person name="Tian L."/>
            <person name="Zhu Q."/>
            <person name="Wang B."/>
        </authorList>
    </citation>
    <scope>NUCLEOTIDE SEQUENCE</scope>
    <source>
        <strain evidence="1">ZJHYS-2018</strain>
    </source>
</reference>
<gene>
    <name evidence="1" type="ORF">GBF38_018437</name>
</gene>
<protein>
    <submittedName>
        <fullName evidence="1">Uncharacterized protein</fullName>
    </submittedName>
</protein>